<evidence type="ECO:0000256" key="1">
    <source>
        <dbReference type="ARBA" id="ARBA00000971"/>
    </source>
</evidence>
<dbReference type="GO" id="GO:0043022">
    <property type="term" value="F:ribosome binding"/>
    <property type="evidence" value="ECO:0007669"/>
    <property type="project" value="TreeGrafter"/>
</dbReference>
<reference evidence="16" key="2">
    <citation type="journal article" date="2021" name="PeerJ">
        <title>Extensive microbial diversity within the chicken gut microbiome revealed by metagenomics and culture.</title>
        <authorList>
            <person name="Gilroy R."/>
            <person name="Ravi A."/>
            <person name="Getino M."/>
            <person name="Pursley I."/>
            <person name="Horton D.L."/>
            <person name="Alikhan N.F."/>
            <person name="Baker D."/>
            <person name="Gharbi K."/>
            <person name="Hall N."/>
            <person name="Watson M."/>
            <person name="Adriaenssens E.M."/>
            <person name="Foster-Nyarko E."/>
            <person name="Jarju S."/>
            <person name="Secka A."/>
            <person name="Antonio M."/>
            <person name="Oren A."/>
            <person name="Chaudhuri R.R."/>
            <person name="La Ragione R."/>
            <person name="Hildebrand F."/>
            <person name="Pallen M.J."/>
        </authorList>
    </citation>
    <scope>NUCLEOTIDE SEQUENCE</scope>
    <source>
        <strain evidence="16">ChiGjej1B1-1684</strain>
    </source>
</reference>
<evidence type="ECO:0000256" key="5">
    <source>
        <dbReference type="ARBA" id="ARBA00022618"/>
    </source>
</evidence>
<comment type="caution">
    <text evidence="16">The sequence shown here is derived from an EMBL/GenBank/DDBJ whole genome shotgun (WGS) entry which is preliminary data.</text>
</comment>
<keyword evidence="7 12" id="KW-0143">Chaperone</keyword>
<evidence type="ECO:0000313" key="16">
    <source>
        <dbReference type="EMBL" id="HIU50107.1"/>
    </source>
</evidence>
<comment type="catalytic activity">
    <reaction evidence="1 12 13">
        <text>[protein]-peptidylproline (omega=180) = [protein]-peptidylproline (omega=0)</text>
        <dbReference type="Rhea" id="RHEA:16237"/>
        <dbReference type="Rhea" id="RHEA-COMP:10747"/>
        <dbReference type="Rhea" id="RHEA-COMP:10748"/>
        <dbReference type="ChEBI" id="CHEBI:83833"/>
        <dbReference type="ChEBI" id="CHEBI:83834"/>
        <dbReference type="EC" id="5.2.1.8"/>
    </reaction>
</comment>
<dbReference type="GO" id="GO:0044183">
    <property type="term" value="F:protein folding chaperone"/>
    <property type="evidence" value="ECO:0007669"/>
    <property type="project" value="TreeGrafter"/>
</dbReference>
<evidence type="ECO:0000256" key="4">
    <source>
        <dbReference type="ARBA" id="ARBA00016902"/>
    </source>
</evidence>
<dbReference type="InterPro" id="IPR046357">
    <property type="entry name" value="PPIase_dom_sf"/>
</dbReference>
<dbReference type="EMBL" id="DVNG01000053">
    <property type="protein sequence ID" value="HIU50107.1"/>
    <property type="molecule type" value="Genomic_DNA"/>
</dbReference>
<dbReference type="Pfam" id="PF05698">
    <property type="entry name" value="Trigger_C"/>
    <property type="match status" value="1"/>
</dbReference>
<dbReference type="Proteomes" id="UP000824118">
    <property type="component" value="Unassembled WGS sequence"/>
</dbReference>
<dbReference type="PANTHER" id="PTHR30560">
    <property type="entry name" value="TRIGGER FACTOR CHAPERONE AND PEPTIDYL-PROLYL CIS/TRANS ISOMERASE"/>
    <property type="match status" value="1"/>
</dbReference>
<dbReference type="SUPFAM" id="SSF109998">
    <property type="entry name" value="Triger factor/SurA peptide-binding domain-like"/>
    <property type="match status" value="1"/>
</dbReference>
<dbReference type="PIRSF" id="PIRSF003095">
    <property type="entry name" value="Trigger_factor"/>
    <property type="match status" value="1"/>
</dbReference>
<dbReference type="InterPro" id="IPR005215">
    <property type="entry name" value="Trig_fac"/>
</dbReference>
<keyword evidence="9 12" id="KW-0131">Cell cycle</keyword>
<dbReference type="FunFam" id="3.10.50.40:FF:000001">
    <property type="entry name" value="Trigger factor"/>
    <property type="match status" value="1"/>
</dbReference>
<dbReference type="InterPro" id="IPR001179">
    <property type="entry name" value="PPIase_FKBP_dom"/>
</dbReference>
<evidence type="ECO:0000256" key="8">
    <source>
        <dbReference type="ARBA" id="ARBA00023235"/>
    </source>
</evidence>
<dbReference type="AlphaFoldDB" id="A0A9D1S874"/>
<dbReference type="HAMAP" id="MF_00303">
    <property type="entry name" value="Trigger_factor_Tig"/>
    <property type="match status" value="1"/>
</dbReference>
<evidence type="ECO:0000256" key="2">
    <source>
        <dbReference type="ARBA" id="ARBA00005464"/>
    </source>
</evidence>
<dbReference type="GO" id="GO:0051301">
    <property type="term" value="P:cell division"/>
    <property type="evidence" value="ECO:0007669"/>
    <property type="project" value="UniProtKB-KW"/>
</dbReference>
<organism evidence="16 17">
    <name type="scientific">Candidatus Limousia pullorum</name>
    <dbReference type="NCBI Taxonomy" id="2840860"/>
    <lineage>
        <taxon>Bacteria</taxon>
        <taxon>Bacillati</taxon>
        <taxon>Bacillota</taxon>
        <taxon>Clostridia</taxon>
        <taxon>Eubacteriales</taxon>
        <taxon>Oscillospiraceae</taxon>
        <taxon>Oscillospiraceae incertae sedis</taxon>
        <taxon>Candidatus Limousia</taxon>
    </lineage>
</organism>
<proteinExistence type="inferred from homology"/>
<evidence type="ECO:0000256" key="12">
    <source>
        <dbReference type="HAMAP-Rule" id="MF_00303"/>
    </source>
</evidence>
<dbReference type="Gene3D" id="3.30.70.1050">
    <property type="entry name" value="Trigger factor ribosome-binding domain"/>
    <property type="match status" value="1"/>
</dbReference>
<gene>
    <name evidence="12" type="primary">tig</name>
    <name evidence="16" type="ORF">IAD22_03735</name>
</gene>
<dbReference type="Gene3D" id="1.10.3120.10">
    <property type="entry name" value="Trigger factor, C-terminal domain"/>
    <property type="match status" value="1"/>
</dbReference>
<comment type="similarity">
    <text evidence="2 12 14">Belongs to the FKBP-type PPIase family. Tig subfamily.</text>
</comment>
<comment type="domain">
    <text evidence="12">Consists of 3 domains; the N-terminus binds the ribosome, the middle domain has PPIase activity, while the C-terminus has intrinsic chaperone activity on its own.</text>
</comment>
<dbReference type="InterPro" id="IPR027304">
    <property type="entry name" value="Trigger_fact/SurA_dom_sf"/>
</dbReference>
<accession>A0A9D1S874</accession>
<dbReference type="GO" id="GO:0003755">
    <property type="term" value="F:peptidyl-prolyl cis-trans isomerase activity"/>
    <property type="evidence" value="ECO:0007669"/>
    <property type="project" value="UniProtKB-UniRule"/>
</dbReference>
<evidence type="ECO:0000313" key="17">
    <source>
        <dbReference type="Proteomes" id="UP000824118"/>
    </source>
</evidence>
<sequence length="425" mass="48697">MALKNTNKTDTNTYVLEITVDGDAFKKAIDKVYRKQVKNINIHGFRKGKAPKAVIEKMYGKEVFYDDAMQECYPEALEAAVREADLKLVAVDALEAVEAGDEGFTFKATIIVEPEITIEGYKGIEFEKKSTEVTEDHINDEIEKVRDRNSRMVTVDNRAAENGDVVVIDFDGFVDGEAFDGGKAENYNLKLGAGQFIPGFEEQICGHNTDEEFSINVKFPEDYQAEDLAGKDAEFKIKLHEIKTKELPEVNDDFVKDVSEKETLEEYKEELKETIGKRLLEEADKHKENQLVEKLIELVQGEIPEAMYNNMVRDMIREFDMRLRSQGMDMETYLRYVGMDMKGLEDMYKPEAEKRVKIRLALEKIAELENIEVNDEAIEAEYNKLAENYKMDVEKVKEIIGKDGLVEDIKVEKAMDLVRENAIEK</sequence>
<comment type="function">
    <text evidence="10 12">Involved in protein export. Acts as a chaperone by maintaining the newly synthesized protein in an open conformation. Functions as a peptidyl-prolyl cis-trans isomerase.</text>
</comment>
<comment type="subcellular location">
    <subcellularLocation>
        <location evidence="12">Cytoplasm</location>
    </subcellularLocation>
    <text evidence="12">About half TF is bound to the ribosome near the polypeptide exit tunnel while the other half is free in the cytoplasm.</text>
</comment>
<evidence type="ECO:0000256" key="14">
    <source>
        <dbReference type="RuleBase" id="RU003914"/>
    </source>
</evidence>
<name>A0A9D1S874_9FIRM</name>
<evidence type="ECO:0000256" key="7">
    <source>
        <dbReference type="ARBA" id="ARBA00023186"/>
    </source>
</evidence>
<dbReference type="InterPro" id="IPR008881">
    <property type="entry name" value="Trigger_fac_ribosome-bd_bac"/>
</dbReference>
<evidence type="ECO:0000256" key="3">
    <source>
        <dbReference type="ARBA" id="ARBA00013194"/>
    </source>
</evidence>
<protein>
    <recommendedName>
        <fullName evidence="4 12">Trigger factor</fullName>
        <shortName evidence="12">TF</shortName>
        <ecNumber evidence="3 12">5.2.1.8</ecNumber>
    </recommendedName>
    <alternativeName>
        <fullName evidence="11 12">PPIase</fullName>
    </alternativeName>
</protein>
<dbReference type="Gene3D" id="3.10.50.40">
    <property type="match status" value="1"/>
</dbReference>
<dbReference type="SUPFAM" id="SSF102735">
    <property type="entry name" value="Trigger factor ribosome-binding domain"/>
    <property type="match status" value="1"/>
</dbReference>
<reference evidence="16" key="1">
    <citation type="submission" date="2020-10" db="EMBL/GenBank/DDBJ databases">
        <authorList>
            <person name="Gilroy R."/>
        </authorList>
    </citation>
    <scope>NUCLEOTIDE SEQUENCE</scope>
    <source>
        <strain evidence="16">ChiGjej1B1-1684</strain>
    </source>
</reference>
<dbReference type="InterPro" id="IPR037041">
    <property type="entry name" value="Trigger_fac_C_sf"/>
</dbReference>
<dbReference type="PROSITE" id="PS50059">
    <property type="entry name" value="FKBP_PPIASE"/>
    <property type="match status" value="1"/>
</dbReference>
<evidence type="ECO:0000256" key="6">
    <source>
        <dbReference type="ARBA" id="ARBA00023110"/>
    </source>
</evidence>
<evidence type="ECO:0000256" key="11">
    <source>
        <dbReference type="ARBA" id="ARBA00029986"/>
    </source>
</evidence>
<dbReference type="PANTHER" id="PTHR30560:SF3">
    <property type="entry name" value="TRIGGER FACTOR-LIKE PROTEIN TIG, CHLOROPLASTIC"/>
    <property type="match status" value="1"/>
</dbReference>
<evidence type="ECO:0000256" key="10">
    <source>
        <dbReference type="ARBA" id="ARBA00024849"/>
    </source>
</evidence>
<keyword evidence="6 12" id="KW-0697">Rotamase</keyword>
<feature type="domain" description="PPIase FKBP-type" evidence="15">
    <location>
        <begin position="163"/>
        <end position="245"/>
    </location>
</feature>
<dbReference type="InterPro" id="IPR036611">
    <property type="entry name" value="Trigger_fac_ribosome-bd_sf"/>
</dbReference>
<dbReference type="GO" id="GO:0015031">
    <property type="term" value="P:protein transport"/>
    <property type="evidence" value="ECO:0007669"/>
    <property type="project" value="UniProtKB-UniRule"/>
</dbReference>
<dbReference type="NCBIfam" id="TIGR00115">
    <property type="entry name" value="tig"/>
    <property type="match status" value="1"/>
</dbReference>
<evidence type="ECO:0000259" key="15">
    <source>
        <dbReference type="PROSITE" id="PS50059"/>
    </source>
</evidence>
<dbReference type="GO" id="GO:0043335">
    <property type="term" value="P:protein unfolding"/>
    <property type="evidence" value="ECO:0007669"/>
    <property type="project" value="TreeGrafter"/>
</dbReference>
<dbReference type="EC" id="5.2.1.8" evidence="3 12"/>
<dbReference type="GO" id="GO:0051083">
    <property type="term" value="P:'de novo' cotranslational protein folding"/>
    <property type="evidence" value="ECO:0007669"/>
    <property type="project" value="TreeGrafter"/>
</dbReference>
<keyword evidence="12" id="KW-0963">Cytoplasm</keyword>
<evidence type="ECO:0000256" key="13">
    <source>
        <dbReference type="PROSITE-ProRule" id="PRU00277"/>
    </source>
</evidence>
<dbReference type="GO" id="GO:0005737">
    <property type="term" value="C:cytoplasm"/>
    <property type="evidence" value="ECO:0007669"/>
    <property type="project" value="UniProtKB-SubCell"/>
</dbReference>
<dbReference type="Pfam" id="PF00254">
    <property type="entry name" value="FKBP_C"/>
    <property type="match status" value="1"/>
</dbReference>
<dbReference type="SUPFAM" id="SSF54534">
    <property type="entry name" value="FKBP-like"/>
    <property type="match status" value="1"/>
</dbReference>
<keyword evidence="8 12" id="KW-0413">Isomerase</keyword>
<evidence type="ECO:0000256" key="9">
    <source>
        <dbReference type="ARBA" id="ARBA00023306"/>
    </source>
</evidence>
<keyword evidence="5 12" id="KW-0132">Cell division</keyword>
<dbReference type="Pfam" id="PF05697">
    <property type="entry name" value="Trigger_N"/>
    <property type="match status" value="1"/>
</dbReference>
<dbReference type="InterPro" id="IPR008880">
    <property type="entry name" value="Trigger_fac_C"/>
</dbReference>